<dbReference type="EMBL" id="JAIQUM010000033">
    <property type="protein sequence ID" value="MBZ5751481.1"/>
    <property type="molecule type" value="Genomic_DNA"/>
</dbReference>
<dbReference type="InterPro" id="IPR011059">
    <property type="entry name" value="Metal-dep_hydrolase_composite"/>
</dbReference>
<dbReference type="Proteomes" id="UP001165287">
    <property type="component" value="Unassembled WGS sequence"/>
</dbReference>
<dbReference type="RefSeq" id="WP_224139766.1">
    <property type="nucleotide sequence ID" value="NZ_JAIQUM010000033.1"/>
</dbReference>
<evidence type="ECO:0000313" key="1">
    <source>
        <dbReference type="EMBL" id="MBZ5751481.1"/>
    </source>
</evidence>
<comment type="caution">
    <text evidence="1">The sequence shown here is derived from an EMBL/GenBank/DDBJ whole genome shotgun (WGS) entry which is preliminary data.</text>
</comment>
<keyword evidence="2" id="KW-1185">Reference proteome</keyword>
<organism evidence="1 2">
    <name type="scientific">Metabacillus rhizolycopersici</name>
    <dbReference type="NCBI Taxonomy" id="2875709"/>
    <lineage>
        <taxon>Bacteria</taxon>
        <taxon>Bacillati</taxon>
        <taxon>Bacillota</taxon>
        <taxon>Bacilli</taxon>
        <taxon>Bacillales</taxon>
        <taxon>Bacillaceae</taxon>
        <taxon>Metabacillus</taxon>
    </lineage>
</organism>
<accession>A0ABS7UTM7</accession>
<proteinExistence type="predicted"/>
<reference evidence="1" key="1">
    <citation type="submission" date="2024-05" db="EMBL/GenBank/DDBJ databases">
        <title>Metabacillus sp. nov., isolated from the rhizosphere soil of tomato plants.</title>
        <authorList>
            <person name="Ma R."/>
        </authorList>
    </citation>
    <scope>NUCLEOTIDE SEQUENCE</scope>
    <source>
        <strain evidence="1">DBTR6</strain>
    </source>
</reference>
<gene>
    <name evidence="1" type="ORF">K9V48_14790</name>
</gene>
<dbReference type="SUPFAM" id="SSF51338">
    <property type="entry name" value="Composite domain of metallo-dependent hydrolases"/>
    <property type="match status" value="1"/>
</dbReference>
<evidence type="ECO:0000313" key="2">
    <source>
        <dbReference type="Proteomes" id="UP001165287"/>
    </source>
</evidence>
<name>A0ABS7UTM7_9BACI</name>
<protein>
    <submittedName>
        <fullName evidence="1">Uncharacterized protein</fullName>
    </submittedName>
</protein>
<sequence length="306" mass="35240">MNYIIENVNLLKTTGIEKTSLLINENRIALMRKSMGSLRFLRMDMSSYLLTPSHVMLDFSLHSSLHFHEFKDLFIQNYLKKGCTTLLTVVDVQNEQELVSKIKQRRHLMINSPIDYYLGVRLPFQRLSPSFLRKCRQQNISVVFVEVDVETKLTTKSWGWIRDAMFSNPITLIPFVHERNLPVNKEKKLLQKWEQIMKEHKLSSVTTFLEEKAPLKKEVLMRIGIYPEKGDVRVGGQLNYNLYNLADLRYHTNGTPIISHDGNFPLVTVHNGKLLNVNGDISCKPGIGVECFISISGRFMPQSASV</sequence>